<evidence type="ECO:0000256" key="4">
    <source>
        <dbReference type="ARBA" id="ARBA00022630"/>
    </source>
</evidence>
<evidence type="ECO:0000313" key="15">
    <source>
        <dbReference type="EMBL" id="PQP22573.1"/>
    </source>
</evidence>
<proteinExistence type="inferred from homology"/>
<comment type="caution">
    <text evidence="15">The sequence shown here is derived from an EMBL/GenBank/DDBJ whole genome shotgun (WGS) entry which is preliminary data.</text>
</comment>
<dbReference type="InterPro" id="IPR046373">
    <property type="entry name" value="Acyl-CoA_Oxase/DH_mid-dom_sf"/>
</dbReference>
<keyword evidence="4 11" id="KW-0285">Flavoprotein</keyword>
<evidence type="ECO:0000256" key="1">
    <source>
        <dbReference type="ARBA" id="ARBA00001974"/>
    </source>
</evidence>
<dbReference type="GO" id="GO:0005737">
    <property type="term" value="C:cytoplasm"/>
    <property type="evidence" value="ECO:0007669"/>
    <property type="project" value="TreeGrafter"/>
</dbReference>
<dbReference type="GO" id="GO:0050660">
    <property type="term" value="F:flavin adenine dinucleotide binding"/>
    <property type="evidence" value="ECO:0007669"/>
    <property type="project" value="InterPro"/>
</dbReference>
<dbReference type="GO" id="GO:0033539">
    <property type="term" value="P:fatty acid beta-oxidation using acyl-CoA dehydrogenase"/>
    <property type="evidence" value="ECO:0007669"/>
    <property type="project" value="TreeGrafter"/>
</dbReference>
<dbReference type="InterPro" id="IPR013786">
    <property type="entry name" value="AcylCoA_DH/ox_N"/>
</dbReference>
<comment type="catalytic activity">
    <reaction evidence="10">
        <text>a 2,3-saturated acyl-CoA + A = a 2,3-dehydroacyl-CoA + AH2</text>
        <dbReference type="Rhea" id="RHEA:48608"/>
        <dbReference type="ChEBI" id="CHEBI:13193"/>
        <dbReference type="ChEBI" id="CHEBI:17499"/>
        <dbReference type="ChEBI" id="CHEBI:60015"/>
        <dbReference type="ChEBI" id="CHEBI:65111"/>
    </reaction>
</comment>
<evidence type="ECO:0000256" key="2">
    <source>
        <dbReference type="ARBA" id="ARBA00005102"/>
    </source>
</evidence>
<evidence type="ECO:0000256" key="5">
    <source>
        <dbReference type="ARBA" id="ARBA00022827"/>
    </source>
</evidence>
<protein>
    <recommendedName>
        <fullName evidence="8">Acyl-[acyl-carrier-protein] dehydrogenase MbtN</fullName>
    </recommendedName>
    <alternativeName>
        <fullName evidence="9">Mycobactin synthase protein N</fullName>
    </alternativeName>
</protein>
<dbReference type="InterPro" id="IPR036250">
    <property type="entry name" value="AcylCo_DH-like_C"/>
</dbReference>
<dbReference type="AlphaFoldDB" id="A0A2S8J6G6"/>
<dbReference type="EMBL" id="PUIO01000030">
    <property type="protein sequence ID" value="PQP22573.1"/>
    <property type="molecule type" value="Genomic_DNA"/>
</dbReference>
<sequence>MSSAIYEDVHEQYRDTVRTFIKREVTPHYARWEEEGGIDLSAFTAAINAGIYGLGIPEKFGGPGETDVRFRMVVSEEMALARATTFSIGLANQDDMVLVYLLDLGTDEQLDRWMPGLAAGEIVGAVAMTEPEAGSDLRGMSTMARRDGDEWVLSGRKTFITNGTIAGIVIVAARTVKDDGSLGFSLFVVEDGMPGFERGRPLQKVGLHSQDTGELFFNDVRLPLENLLGTYGTGLSQLKRHLARERLSTTLGAVADARAIFDLTAAYCFERKAFGQPIGEFQNTRFALAEMATELDIAETYVDSLAVRQNAGTLTATDAAKGKWWTTELQKRIVDRCVQLHGGYGYMIEYPVARAFIDSRVQTIYGGTTEIMKEIIGRDIASSFSVHNP</sequence>
<comment type="pathway">
    <text evidence="2">Siderophore biosynthesis; mycobactin biosynthesis.</text>
</comment>
<dbReference type="InterPro" id="IPR009075">
    <property type="entry name" value="AcylCo_DH/oxidase_C"/>
</dbReference>
<dbReference type="InterPro" id="IPR006089">
    <property type="entry name" value="Acyl-CoA_DH_CS"/>
</dbReference>
<dbReference type="RefSeq" id="WP_105417947.1">
    <property type="nucleotide sequence ID" value="NZ_PUIO01000030.1"/>
</dbReference>
<reference evidence="16" key="1">
    <citation type="submission" date="2018-02" db="EMBL/GenBank/DDBJ databases">
        <title>Draft genome sequencing of Rhodococcus opacus KU647198.</title>
        <authorList>
            <person name="Zheng B.-X."/>
        </authorList>
    </citation>
    <scope>NUCLEOTIDE SEQUENCE [LARGE SCALE GENOMIC DNA]</scope>
    <source>
        <strain evidence="16">04-OD7</strain>
    </source>
</reference>
<evidence type="ECO:0000256" key="7">
    <source>
        <dbReference type="ARBA" id="ARBA00037085"/>
    </source>
</evidence>
<keyword evidence="5 11" id="KW-0274">FAD</keyword>
<comment type="function">
    <text evidence="7">Catalyzes the dehydrogenation at the alpha-beta position of ACP-bound acyl chains. This results in the introduction of a double bond in the lipidic chain, which is further transferred to the epsilon-amino group of lysine residue in the mycobactin core by MbtK.</text>
</comment>
<dbReference type="Gene3D" id="2.40.110.10">
    <property type="entry name" value="Butyryl-CoA Dehydrogenase, subunit A, domain 2"/>
    <property type="match status" value="1"/>
</dbReference>
<dbReference type="PANTHER" id="PTHR48083:SF20">
    <property type="entry name" value="LONG-CHAIN SPECIFIC ACYL-COA DEHYDROGENASE, MITOCHONDRIAL"/>
    <property type="match status" value="1"/>
</dbReference>
<keyword evidence="6 11" id="KW-0560">Oxidoreductase</keyword>
<dbReference type="FunFam" id="1.20.140.10:FF:000001">
    <property type="entry name" value="Acyl-CoA dehydrogenase"/>
    <property type="match status" value="1"/>
</dbReference>
<feature type="domain" description="Acyl-CoA dehydrogenase/oxidase C-terminal" evidence="12">
    <location>
        <begin position="232"/>
        <end position="380"/>
    </location>
</feature>
<evidence type="ECO:0000256" key="10">
    <source>
        <dbReference type="ARBA" id="ARBA00052546"/>
    </source>
</evidence>
<evidence type="ECO:0000313" key="16">
    <source>
        <dbReference type="Proteomes" id="UP000239290"/>
    </source>
</evidence>
<evidence type="ECO:0000256" key="9">
    <source>
        <dbReference type="ARBA" id="ARBA00042660"/>
    </source>
</evidence>
<dbReference type="SUPFAM" id="SSF47203">
    <property type="entry name" value="Acyl-CoA dehydrogenase C-terminal domain-like"/>
    <property type="match status" value="1"/>
</dbReference>
<evidence type="ECO:0000259" key="14">
    <source>
        <dbReference type="Pfam" id="PF02771"/>
    </source>
</evidence>
<evidence type="ECO:0000256" key="3">
    <source>
        <dbReference type="ARBA" id="ARBA00009347"/>
    </source>
</evidence>
<dbReference type="PROSITE" id="PS00073">
    <property type="entry name" value="ACYL_COA_DH_2"/>
    <property type="match status" value="1"/>
</dbReference>
<evidence type="ECO:0000256" key="11">
    <source>
        <dbReference type="RuleBase" id="RU362125"/>
    </source>
</evidence>
<dbReference type="Proteomes" id="UP000239290">
    <property type="component" value="Unassembled WGS sequence"/>
</dbReference>
<dbReference type="SUPFAM" id="SSF56645">
    <property type="entry name" value="Acyl-CoA dehydrogenase NM domain-like"/>
    <property type="match status" value="1"/>
</dbReference>
<comment type="similarity">
    <text evidence="3 11">Belongs to the acyl-CoA dehydrogenase family.</text>
</comment>
<comment type="cofactor">
    <cofactor evidence="1 11">
        <name>FAD</name>
        <dbReference type="ChEBI" id="CHEBI:57692"/>
    </cofactor>
</comment>
<dbReference type="PROSITE" id="PS00072">
    <property type="entry name" value="ACYL_COA_DH_1"/>
    <property type="match status" value="1"/>
</dbReference>
<feature type="domain" description="Acyl-CoA oxidase/dehydrogenase middle" evidence="13">
    <location>
        <begin position="125"/>
        <end position="220"/>
    </location>
</feature>
<evidence type="ECO:0000259" key="12">
    <source>
        <dbReference type="Pfam" id="PF00441"/>
    </source>
</evidence>
<feature type="domain" description="Acyl-CoA dehydrogenase/oxidase N-terminal" evidence="14">
    <location>
        <begin position="9"/>
        <end position="121"/>
    </location>
</feature>
<dbReference type="Gene3D" id="1.10.540.10">
    <property type="entry name" value="Acyl-CoA dehydrogenase/oxidase, N-terminal domain"/>
    <property type="match status" value="1"/>
</dbReference>
<accession>A0A2S8J6G6</accession>
<dbReference type="PANTHER" id="PTHR48083">
    <property type="entry name" value="MEDIUM-CHAIN SPECIFIC ACYL-COA DEHYDROGENASE, MITOCHONDRIAL-RELATED"/>
    <property type="match status" value="1"/>
</dbReference>
<evidence type="ECO:0000259" key="13">
    <source>
        <dbReference type="Pfam" id="PF02770"/>
    </source>
</evidence>
<evidence type="ECO:0000256" key="6">
    <source>
        <dbReference type="ARBA" id="ARBA00023002"/>
    </source>
</evidence>
<dbReference type="FunFam" id="2.40.110.10:FF:000002">
    <property type="entry name" value="Acyl-CoA dehydrogenase fadE12"/>
    <property type="match status" value="1"/>
</dbReference>
<dbReference type="Gene3D" id="1.20.140.10">
    <property type="entry name" value="Butyryl-CoA Dehydrogenase, subunit A, domain 3"/>
    <property type="match status" value="1"/>
</dbReference>
<gene>
    <name evidence="15" type="ORF">C5613_23230</name>
</gene>
<dbReference type="GO" id="GO:0003995">
    <property type="term" value="F:acyl-CoA dehydrogenase activity"/>
    <property type="evidence" value="ECO:0007669"/>
    <property type="project" value="InterPro"/>
</dbReference>
<evidence type="ECO:0000256" key="8">
    <source>
        <dbReference type="ARBA" id="ARBA00040394"/>
    </source>
</evidence>
<dbReference type="Pfam" id="PF02770">
    <property type="entry name" value="Acyl-CoA_dh_M"/>
    <property type="match status" value="1"/>
</dbReference>
<organism evidence="15 16">
    <name type="scientific">Rhodococcus opacus</name>
    <name type="common">Nocardia opaca</name>
    <dbReference type="NCBI Taxonomy" id="37919"/>
    <lineage>
        <taxon>Bacteria</taxon>
        <taxon>Bacillati</taxon>
        <taxon>Actinomycetota</taxon>
        <taxon>Actinomycetes</taxon>
        <taxon>Mycobacteriales</taxon>
        <taxon>Nocardiaceae</taxon>
        <taxon>Rhodococcus</taxon>
    </lineage>
</organism>
<dbReference type="InterPro" id="IPR037069">
    <property type="entry name" value="AcylCoA_DH/ox_N_sf"/>
</dbReference>
<dbReference type="Pfam" id="PF02771">
    <property type="entry name" value="Acyl-CoA_dh_N"/>
    <property type="match status" value="1"/>
</dbReference>
<dbReference type="InterPro" id="IPR009100">
    <property type="entry name" value="AcylCoA_DH/oxidase_NM_dom_sf"/>
</dbReference>
<dbReference type="InterPro" id="IPR006091">
    <property type="entry name" value="Acyl-CoA_Oxase/DH_mid-dom"/>
</dbReference>
<dbReference type="Pfam" id="PF00441">
    <property type="entry name" value="Acyl-CoA_dh_1"/>
    <property type="match status" value="1"/>
</dbReference>
<dbReference type="InterPro" id="IPR050741">
    <property type="entry name" value="Acyl-CoA_dehydrogenase"/>
</dbReference>
<name>A0A2S8J6G6_RHOOP</name>